<dbReference type="InterPro" id="IPR051257">
    <property type="entry name" value="Diverse_CBS-Domain"/>
</dbReference>
<evidence type="ECO:0000256" key="2">
    <source>
        <dbReference type="PROSITE-ProRule" id="PRU00703"/>
    </source>
</evidence>
<dbReference type="SUPFAM" id="SSF54631">
    <property type="entry name" value="CBS-domain pair"/>
    <property type="match status" value="1"/>
</dbReference>
<sequence length="142" mass="16053">MFMNTVADLMTTDLITLRENDSLAKAKALMHEKNIRNIPIINDEGECVGMLTQREYLRHAFHLVSQFGTQHISKKEQQTPIANAMNKDILTISPETELSMAAEFFIENKYGCLPVIQNDKLVGILTPVDFVKLALKMLNEST</sequence>
<dbReference type="PANTHER" id="PTHR43080:SF2">
    <property type="entry name" value="CBS DOMAIN-CONTAINING PROTEIN"/>
    <property type="match status" value="1"/>
</dbReference>
<dbReference type="PROSITE" id="PS51371">
    <property type="entry name" value="CBS"/>
    <property type="match status" value="2"/>
</dbReference>
<dbReference type="InterPro" id="IPR000644">
    <property type="entry name" value="CBS_dom"/>
</dbReference>
<accession>A0A2Z4PPN9</accession>
<dbReference type="Gene3D" id="3.10.580.10">
    <property type="entry name" value="CBS-domain"/>
    <property type="match status" value="1"/>
</dbReference>
<dbReference type="CDD" id="cd04584">
    <property type="entry name" value="CBS_pair_AcuB_like"/>
    <property type="match status" value="1"/>
</dbReference>
<evidence type="ECO:0000313" key="4">
    <source>
        <dbReference type="EMBL" id="AWX99426.1"/>
    </source>
</evidence>
<feature type="domain" description="CBS" evidence="3">
    <location>
        <begin position="85"/>
        <end position="141"/>
    </location>
</feature>
<feature type="domain" description="CBS" evidence="3">
    <location>
        <begin position="10"/>
        <end position="66"/>
    </location>
</feature>
<reference evidence="4 5" key="1">
    <citation type="submission" date="2016-06" db="EMBL/GenBank/DDBJ databases">
        <title>The sequenced genome of the ice-adhering bacterium Marinomonas primoryensis, from Antarctica.</title>
        <authorList>
            <person name="Graham L."/>
            <person name="Vance T.D.R."/>
            <person name="Davies P.L."/>
        </authorList>
    </citation>
    <scope>NUCLEOTIDE SEQUENCE [LARGE SCALE GENOMIC DNA]</scope>
    <source>
        <strain evidence="4 5">AceL</strain>
    </source>
</reference>
<proteinExistence type="predicted"/>
<evidence type="ECO:0000256" key="1">
    <source>
        <dbReference type="ARBA" id="ARBA00023122"/>
    </source>
</evidence>
<name>A0A2Z4PPN9_9GAMM</name>
<evidence type="ECO:0000259" key="3">
    <source>
        <dbReference type="PROSITE" id="PS51371"/>
    </source>
</evidence>
<gene>
    <name evidence="4" type="ORF">A8139_04965</name>
</gene>
<dbReference type="Proteomes" id="UP000249898">
    <property type="component" value="Chromosome"/>
</dbReference>
<dbReference type="SMART" id="SM00116">
    <property type="entry name" value="CBS"/>
    <property type="match status" value="2"/>
</dbReference>
<keyword evidence="1 2" id="KW-0129">CBS domain</keyword>
<dbReference type="EMBL" id="CP016181">
    <property type="protein sequence ID" value="AWX99426.1"/>
    <property type="molecule type" value="Genomic_DNA"/>
</dbReference>
<dbReference type="InterPro" id="IPR046342">
    <property type="entry name" value="CBS_dom_sf"/>
</dbReference>
<organism evidence="4 5">
    <name type="scientific">Marinomonas primoryensis</name>
    <dbReference type="NCBI Taxonomy" id="178399"/>
    <lineage>
        <taxon>Bacteria</taxon>
        <taxon>Pseudomonadati</taxon>
        <taxon>Pseudomonadota</taxon>
        <taxon>Gammaproteobacteria</taxon>
        <taxon>Oceanospirillales</taxon>
        <taxon>Oceanospirillaceae</taxon>
        <taxon>Marinomonas</taxon>
    </lineage>
</organism>
<protein>
    <submittedName>
        <fullName evidence="4">CBS domain-containing protein</fullName>
    </submittedName>
</protein>
<dbReference type="Pfam" id="PF00571">
    <property type="entry name" value="CBS"/>
    <property type="match status" value="2"/>
</dbReference>
<dbReference type="AlphaFoldDB" id="A0A2Z4PPN9"/>
<evidence type="ECO:0000313" key="5">
    <source>
        <dbReference type="Proteomes" id="UP000249898"/>
    </source>
</evidence>
<dbReference type="PANTHER" id="PTHR43080">
    <property type="entry name" value="CBS DOMAIN-CONTAINING PROTEIN CBSX3, MITOCHONDRIAL"/>
    <property type="match status" value="1"/>
</dbReference>